<evidence type="ECO:0000313" key="1">
    <source>
        <dbReference type="EMBL" id="SVD88775.1"/>
    </source>
</evidence>
<proteinExistence type="predicted"/>
<dbReference type="EMBL" id="UINC01179871">
    <property type="protein sequence ID" value="SVD88775.1"/>
    <property type="molecule type" value="Genomic_DNA"/>
</dbReference>
<feature type="non-terminal residue" evidence="1">
    <location>
        <position position="1"/>
    </location>
</feature>
<gene>
    <name evidence="1" type="ORF">METZ01_LOCUS441629</name>
</gene>
<protein>
    <submittedName>
        <fullName evidence="1">Uncharacterized protein</fullName>
    </submittedName>
</protein>
<sequence>DAQTGATTEAGSDIRQIIKEDVTTGTSGTFIMHLNYPLSRNYAAGDAVQELIHTNGTTVYTHTITEQNELPSISLQAMFKDTGDADANALIRKYYGGYVSSATISAEEGGLVQMSWDSIPFMGMVHNIAEGYGGGARIGDSSTGGIPGYTLTGTPGTNPSYDYVGAPVADDVASTPDFVADASVVVPNTDGSASTYQSSYPQTDPYYFSQGEITLHGVVVARIRDFSISINNNVEPRYYIEKRGDMRRRGPSQLHEGRRE</sequence>
<dbReference type="AlphaFoldDB" id="A0A382Z110"/>
<feature type="non-terminal residue" evidence="1">
    <location>
        <position position="260"/>
    </location>
</feature>
<organism evidence="1">
    <name type="scientific">marine metagenome</name>
    <dbReference type="NCBI Taxonomy" id="408172"/>
    <lineage>
        <taxon>unclassified sequences</taxon>
        <taxon>metagenomes</taxon>
        <taxon>ecological metagenomes</taxon>
    </lineage>
</organism>
<name>A0A382Z110_9ZZZZ</name>
<reference evidence="1" key="1">
    <citation type="submission" date="2018-05" db="EMBL/GenBank/DDBJ databases">
        <authorList>
            <person name="Lanie J.A."/>
            <person name="Ng W.-L."/>
            <person name="Kazmierczak K.M."/>
            <person name="Andrzejewski T.M."/>
            <person name="Davidsen T.M."/>
            <person name="Wayne K.J."/>
            <person name="Tettelin H."/>
            <person name="Glass J.I."/>
            <person name="Rusch D."/>
            <person name="Podicherti R."/>
            <person name="Tsui H.-C.T."/>
            <person name="Winkler M.E."/>
        </authorList>
    </citation>
    <scope>NUCLEOTIDE SEQUENCE</scope>
</reference>
<dbReference type="Pfam" id="PF18906">
    <property type="entry name" value="Phage_tube_2"/>
    <property type="match status" value="1"/>
</dbReference>
<accession>A0A382Z110</accession>
<dbReference type="InterPro" id="IPR044000">
    <property type="entry name" value="Phage_tube_2"/>
</dbReference>